<feature type="signal peptide" evidence="1">
    <location>
        <begin position="1"/>
        <end position="18"/>
    </location>
</feature>
<reference evidence="2 3" key="1">
    <citation type="submission" date="2021-01" db="EMBL/GenBank/DDBJ databases">
        <title>Genome seq and assembly of Devosia sp. LEGU1.</title>
        <authorList>
            <person name="Chhetri G."/>
        </authorList>
    </citation>
    <scope>NUCLEOTIDE SEQUENCE [LARGE SCALE GENOMIC DNA]</scope>
    <source>
        <strain evidence="2 3">LEGU1</strain>
    </source>
</reference>
<evidence type="ECO:0000313" key="3">
    <source>
        <dbReference type="Proteomes" id="UP000595857"/>
    </source>
</evidence>
<keyword evidence="1" id="KW-0732">Signal</keyword>
<sequence length="214" mass="21037">MYRVLPILLIGLASPLLAQEPGLGIVGEGTQTQSVELLKDSVSVSIESSGALSLGRGNDSVGGSLGVSVNDVTIVSIGRESTSAAPGSAGAGVTGATGVATANGTAGAAPSTGASGQQVAVQGQGSGTGAAGSLTLACSETEGGREKLIGALTSGQEVWMRPTTCTTPRDDIADLASQYPQLEQAVAGAGRSFEDVVAITISDDFVVLDMLSAD</sequence>
<evidence type="ECO:0000313" key="2">
    <source>
        <dbReference type="EMBL" id="QQR40135.1"/>
    </source>
</evidence>
<keyword evidence="3" id="KW-1185">Reference proteome</keyword>
<dbReference type="RefSeq" id="WP_201635198.1">
    <property type="nucleotide sequence ID" value="NZ_CP068046.1"/>
</dbReference>
<protein>
    <submittedName>
        <fullName evidence="2">Uncharacterized protein</fullName>
    </submittedName>
</protein>
<dbReference type="EMBL" id="CP068046">
    <property type="protein sequence ID" value="QQR40135.1"/>
    <property type="molecule type" value="Genomic_DNA"/>
</dbReference>
<organism evidence="2 3">
    <name type="scientific">Devosia rhizoryzae</name>
    <dbReference type="NCBI Taxonomy" id="2774137"/>
    <lineage>
        <taxon>Bacteria</taxon>
        <taxon>Pseudomonadati</taxon>
        <taxon>Pseudomonadota</taxon>
        <taxon>Alphaproteobacteria</taxon>
        <taxon>Hyphomicrobiales</taxon>
        <taxon>Devosiaceae</taxon>
        <taxon>Devosia</taxon>
    </lineage>
</organism>
<evidence type="ECO:0000256" key="1">
    <source>
        <dbReference type="SAM" id="SignalP"/>
    </source>
</evidence>
<dbReference type="Proteomes" id="UP000595857">
    <property type="component" value="Chromosome"/>
</dbReference>
<proteinExistence type="predicted"/>
<accession>A0ABX7CBZ9</accession>
<feature type="chain" id="PRO_5045619529" evidence="1">
    <location>
        <begin position="19"/>
        <end position="214"/>
    </location>
</feature>
<name>A0ABX7CBZ9_9HYPH</name>
<gene>
    <name evidence="2" type="ORF">JI748_03740</name>
</gene>